<protein>
    <submittedName>
        <fullName evidence="9">MFS transporter</fullName>
    </submittedName>
</protein>
<keyword evidence="3" id="KW-1003">Cell membrane</keyword>
<dbReference type="InterPro" id="IPR010290">
    <property type="entry name" value="TM_effector"/>
</dbReference>
<dbReference type="PROSITE" id="PS50850">
    <property type="entry name" value="MFS"/>
    <property type="match status" value="1"/>
</dbReference>
<sequence>MRTFTIIWLGQLVSTIGSYMTEFALTLWAWEMTKSATALALVGFFSQLSRIPITLVAGLVVDRFNRKHLMILGDAVAALSTVGIGLLYLTSHLQIWHLYLATMLNGSFGQIQSLAYQTSISSLVPTSQLTRANSMNSAVHYGATIFGPALAGVLYPLVGLLGIVGIDTVSFGVAIATLLFLQIPQPAPPATVEIETLLTKLTFGFREVWQLPRLRALLLISTLFWFFHDLGGAIYEPMILARSNGSAQVLASTATAAGIGGVAGAIILSVWGGPKQRVGGMLAGFIGAGLSKTVFGLGRSPQVWVPAQFCSSLNFPLLGSSETAIWMTQIAPAQQGRVFAANALVLQVVSAGAALMAGPLADRILEPAMASKTSLARTFGDLMGTGPGSGMAFLYVVCALAMVGVGLGGYWMPNLSKLGDRPSRPHGST</sequence>
<gene>
    <name evidence="9" type="ORF">NC992_19755</name>
</gene>
<dbReference type="Proteomes" id="UP001482513">
    <property type="component" value="Unassembled WGS sequence"/>
</dbReference>
<keyword evidence="5 7" id="KW-1133">Transmembrane helix</keyword>
<feature type="transmembrane region" description="Helical" evidence="7">
    <location>
        <begin position="216"/>
        <end position="235"/>
    </location>
</feature>
<keyword evidence="4 7" id="KW-0812">Transmembrane</keyword>
<comment type="caution">
    <text evidence="9">The sequence shown here is derived from an EMBL/GenBank/DDBJ whole genome shotgun (WGS) entry which is preliminary data.</text>
</comment>
<feature type="transmembrane region" description="Helical" evidence="7">
    <location>
        <begin position="68"/>
        <end position="89"/>
    </location>
</feature>
<accession>A0ABV0K9A9</accession>
<evidence type="ECO:0000256" key="1">
    <source>
        <dbReference type="ARBA" id="ARBA00004651"/>
    </source>
</evidence>
<evidence type="ECO:0000256" key="2">
    <source>
        <dbReference type="ARBA" id="ARBA00022448"/>
    </source>
</evidence>
<feature type="transmembrane region" description="Helical" evidence="7">
    <location>
        <begin position="36"/>
        <end position="61"/>
    </location>
</feature>
<evidence type="ECO:0000256" key="4">
    <source>
        <dbReference type="ARBA" id="ARBA00022692"/>
    </source>
</evidence>
<evidence type="ECO:0000313" key="9">
    <source>
        <dbReference type="EMBL" id="MEP0949126.1"/>
    </source>
</evidence>
<feature type="domain" description="Major facilitator superfamily (MFS) profile" evidence="8">
    <location>
        <begin position="1"/>
        <end position="187"/>
    </location>
</feature>
<proteinExistence type="predicted"/>
<feature type="transmembrane region" description="Helical" evidence="7">
    <location>
        <begin position="339"/>
        <end position="361"/>
    </location>
</feature>
<keyword evidence="10" id="KW-1185">Reference proteome</keyword>
<dbReference type="RefSeq" id="WP_190694172.1">
    <property type="nucleotide sequence ID" value="NZ_JAMPKX010000010.1"/>
</dbReference>
<organism evidence="9 10">
    <name type="scientific">Leptolyngbya subtilissima DQ-A4</name>
    <dbReference type="NCBI Taxonomy" id="2933933"/>
    <lineage>
        <taxon>Bacteria</taxon>
        <taxon>Bacillati</taxon>
        <taxon>Cyanobacteriota</taxon>
        <taxon>Cyanophyceae</taxon>
        <taxon>Leptolyngbyales</taxon>
        <taxon>Leptolyngbyaceae</taxon>
        <taxon>Leptolyngbya group</taxon>
        <taxon>Leptolyngbya</taxon>
    </lineage>
</organism>
<feature type="transmembrane region" description="Helical" evidence="7">
    <location>
        <begin position="137"/>
        <end position="155"/>
    </location>
</feature>
<reference evidence="9 10" key="1">
    <citation type="submission" date="2022-04" db="EMBL/GenBank/DDBJ databases">
        <title>Positive selection, recombination, and allopatry shape intraspecific diversity of widespread and dominant cyanobacteria.</title>
        <authorList>
            <person name="Wei J."/>
            <person name="Shu W."/>
            <person name="Hu C."/>
        </authorList>
    </citation>
    <scope>NUCLEOTIDE SEQUENCE [LARGE SCALE GENOMIC DNA]</scope>
    <source>
        <strain evidence="9 10">DQ-A4</strain>
    </source>
</reference>
<dbReference type="Gene3D" id="1.20.1250.20">
    <property type="entry name" value="MFS general substrate transporter like domains"/>
    <property type="match status" value="1"/>
</dbReference>
<dbReference type="PANTHER" id="PTHR23513">
    <property type="entry name" value="INTEGRAL MEMBRANE EFFLUX PROTEIN-RELATED"/>
    <property type="match status" value="1"/>
</dbReference>
<keyword evidence="6 7" id="KW-0472">Membrane</keyword>
<evidence type="ECO:0000256" key="7">
    <source>
        <dbReference type="SAM" id="Phobius"/>
    </source>
</evidence>
<evidence type="ECO:0000256" key="3">
    <source>
        <dbReference type="ARBA" id="ARBA00022475"/>
    </source>
</evidence>
<keyword evidence="2" id="KW-0813">Transport</keyword>
<comment type="subcellular location">
    <subcellularLocation>
        <location evidence="1">Cell membrane</location>
        <topology evidence="1">Multi-pass membrane protein</topology>
    </subcellularLocation>
</comment>
<dbReference type="CDD" id="cd06173">
    <property type="entry name" value="MFS_MefA_like"/>
    <property type="match status" value="1"/>
</dbReference>
<evidence type="ECO:0000256" key="5">
    <source>
        <dbReference type="ARBA" id="ARBA00022989"/>
    </source>
</evidence>
<dbReference type="EMBL" id="JAMPKX010000010">
    <property type="protein sequence ID" value="MEP0949126.1"/>
    <property type="molecule type" value="Genomic_DNA"/>
</dbReference>
<dbReference type="SUPFAM" id="SSF103473">
    <property type="entry name" value="MFS general substrate transporter"/>
    <property type="match status" value="1"/>
</dbReference>
<feature type="transmembrane region" description="Helical" evidence="7">
    <location>
        <begin position="247"/>
        <end position="271"/>
    </location>
</feature>
<feature type="transmembrane region" description="Helical" evidence="7">
    <location>
        <begin position="392"/>
        <end position="412"/>
    </location>
</feature>
<feature type="transmembrane region" description="Helical" evidence="7">
    <location>
        <begin position="7"/>
        <end position="30"/>
    </location>
</feature>
<name>A0ABV0K9A9_9CYAN</name>
<dbReference type="Pfam" id="PF05977">
    <property type="entry name" value="MFS_3"/>
    <property type="match status" value="1"/>
</dbReference>
<evidence type="ECO:0000256" key="6">
    <source>
        <dbReference type="ARBA" id="ARBA00023136"/>
    </source>
</evidence>
<dbReference type="InterPro" id="IPR020846">
    <property type="entry name" value="MFS_dom"/>
</dbReference>
<dbReference type="PANTHER" id="PTHR23513:SF6">
    <property type="entry name" value="MAJOR FACILITATOR SUPERFAMILY ASSOCIATED DOMAIN-CONTAINING PROTEIN"/>
    <property type="match status" value="1"/>
</dbReference>
<evidence type="ECO:0000313" key="10">
    <source>
        <dbReference type="Proteomes" id="UP001482513"/>
    </source>
</evidence>
<evidence type="ECO:0000259" key="8">
    <source>
        <dbReference type="PROSITE" id="PS50850"/>
    </source>
</evidence>
<dbReference type="InterPro" id="IPR036259">
    <property type="entry name" value="MFS_trans_sf"/>
</dbReference>